<dbReference type="RefSeq" id="WP_345407096.1">
    <property type="nucleotide sequence ID" value="NZ_BAABHG010000021.1"/>
</dbReference>
<dbReference type="EMBL" id="JBHUKU010000033">
    <property type="protein sequence ID" value="MFD2465480.1"/>
    <property type="molecule type" value="Genomic_DNA"/>
</dbReference>
<comment type="caution">
    <text evidence="2">The sequence shown here is derived from an EMBL/GenBank/DDBJ whole genome shotgun (WGS) entry which is preliminary data.</text>
</comment>
<keyword evidence="3" id="KW-1185">Reference proteome</keyword>
<dbReference type="SUPFAM" id="SSF47336">
    <property type="entry name" value="ACP-like"/>
    <property type="match status" value="1"/>
</dbReference>
<accession>A0ABW5GWZ9</accession>
<dbReference type="PROSITE" id="PS50075">
    <property type="entry name" value="CARRIER"/>
    <property type="match status" value="1"/>
</dbReference>
<sequence length="97" mass="10024">MEPRTKHPSRADLRATVVSALLSAKAGPPGTAATVDDETPIGGAGLGISSLNMLQALVRIEDDLGVAFGDRAVAEADLRSVGAVVDLVEQMLAERDE</sequence>
<feature type="domain" description="Carrier" evidence="1">
    <location>
        <begin position="12"/>
        <end position="92"/>
    </location>
</feature>
<evidence type="ECO:0000313" key="3">
    <source>
        <dbReference type="Proteomes" id="UP001597419"/>
    </source>
</evidence>
<dbReference type="InterPro" id="IPR036736">
    <property type="entry name" value="ACP-like_sf"/>
</dbReference>
<proteinExistence type="predicted"/>
<evidence type="ECO:0000313" key="2">
    <source>
        <dbReference type="EMBL" id="MFD2465480.1"/>
    </source>
</evidence>
<organism evidence="2 3">
    <name type="scientific">Amycolatopsis samaneae</name>
    <dbReference type="NCBI Taxonomy" id="664691"/>
    <lineage>
        <taxon>Bacteria</taxon>
        <taxon>Bacillati</taxon>
        <taxon>Actinomycetota</taxon>
        <taxon>Actinomycetes</taxon>
        <taxon>Pseudonocardiales</taxon>
        <taxon>Pseudonocardiaceae</taxon>
        <taxon>Amycolatopsis</taxon>
    </lineage>
</organism>
<evidence type="ECO:0000259" key="1">
    <source>
        <dbReference type="PROSITE" id="PS50075"/>
    </source>
</evidence>
<gene>
    <name evidence="2" type="ORF">ACFSYJ_43155</name>
</gene>
<dbReference type="Proteomes" id="UP001597419">
    <property type="component" value="Unassembled WGS sequence"/>
</dbReference>
<dbReference type="InterPro" id="IPR009081">
    <property type="entry name" value="PP-bd_ACP"/>
</dbReference>
<dbReference type="Gene3D" id="1.10.1200.10">
    <property type="entry name" value="ACP-like"/>
    <property type="match status" value="1"/>
</dbReference>
<name>A0ABW5GWZ9_9PSEU</name>
<reference evidence="3" key="1">
    <citation type="journal article" date="2019" name="Int. J. Syst. Evol. Microbiol.">
        <title>The Global Catalogue of Microorganisms (GCM) 10K type strain sequencing project: providing services to taxonomists for standard genome sequencing and annotation.</title>
        <authorList>
            <consortium name="The Broad Institute Genomics Platform"/>
            <consortium name="The Broad Institute Genome Sequencing Center for Infectious Disease"/>
            <person name="Wu L."/>
            <person name="Ma J."/>
        </authorList>
    </citation>
    <scope>NUCLEOTIDE SEQUENCE [LARGE SCALE GENOMIC DNA]</scope>
    <source>
        <strain evidence="3">CGMCC 4.7643</strain>
    </source>
</reference>
<protein>
    <submittedName>
        <fullName evidence="2">Acyl carrier protein</fullName>
    </submittedName>
</protein>